<dbReference type="InterPro" id="IPR033756">
    <property type="entry name" value="YlxH/NBP35"/>
</dbReference>
<evidence type="ECO:0000259" key="9">
    <source>
        <dbReference type="PROSITE" id="PS50102"/>
    </source>
</evidence>
<dbReference type="GO" id="GO:0003723">
    <property type="term" value="F:RNA binding"/>
    <property type="evidence" value="ECO:0007669"/>
    <property type="project" value="UniProtKB-UniRule"/>
</dbReference>
<dbReference type="GO" id="GO:0140663">
    <property type="term" value="F:ATP-dependent FeS chaperone activity"/>
    <property type="evidence" value="ECO:0007669"/>
    <property type="project" value="InterPro"/>
</dbReference>
<evidence type="ECO:0000256" key="1">
    <source>
        <dbReference type="ARBA" id="ARBA00022485"/>
    </source>
</evidence>
<feature type="domain" description="RRM" evidence="9">
    <location>
        <begin position="189"/>
        <end position="259"/>
    </location>
</feature>
<dbReference type="GO" id="GO:0051539">
    <property type="term" value="F:4 iron, 4 sulfur cluster binding"/>
    <property type="evidence" value="ECO:0007669"/>
    <property type="project" value="UniProtKB-KW"/>
</dbReference>
<organism evidence="10 11">
    <name type="scientific">Clonorchis sinensis</name>
    <name type="common">Chinese liver fluke</name>
    <dbReference type="NCBI Taxonomy" id="79923"/>
    <lineage>
        <taxon>Eukaryota</taxon>
        <taxon>Metazoa</taxon>
        <taxon>Spiralia</taxon>
        <taxon>Lophotrochozoa</taxon>
        <taxon>Platyhelminthes</taxon>
        <taxon>Trematoda</taxon>
        <taxon>Digenea</taxon>
        <taxon>Opisthorchiida</taxon>
        <taxon>Opisthorchiata</taxon>
        <taxon>Opisthorchiidae</taxon>
        <taxon>Clonorchis</taxon>
    </lineage>
</organism>
<dbReference type="PROSITE" id="PS50102">
    <property type="entry name" value="RRM"/>
    <property type="match status" value="1"/>
</dbReference>
<dbReference type="GO" id="GO:0046872">
    <property type="term" value="F:metal ion binding"/>
    <property type="evidence" value="ECO:0007669"/>
    <property type="project" value="UniProtKB-KW"/>
</dbReference>
<evidence type="ECO:0000313" key="11">
    <source>
        <dbReference type="Proteomes" id="UP000008909"/>
    </source>
</evidence>
<dbReference type="CDD" id="cd02037">
    <property type="entry name" value="Mrp_NBP35"/>
    <property type="match status" value="1"/>
</dbReference>
<evidence type="ECO:0000256" key="5">
    <source>
        <dbReference type="ARBA" id="ARBA00023004"/>
    </source>
</evidence>
<evidence type="ECO:0000256" key="3">
    <source>
        <dbReference type="ARBA" id="ARBA00022741"/>
    </source>
</evidence>
<dbReference type="AlphaFoldDB" id="H2KTI6"/>
<evidence type="ECO:0000256" key="2">
    <source>
        <dbReference type="ARBA" id="ARBA00022723"/>
    </source>
</evidence>
<dbReference type="InterPro" id="IPR019591">
    <property type="entry name" value="Mrp/NBP35_ATP-bd"/>
</dbReference>
<evidence type="ECO:0000313" key="10">
    <source>
        <dbReference type="EMBL" id="GAA30079.2"/>
    </source>
</evidence>
<dbReference type="Pfam" id="PF10609">
    <property type="entry name" value="ParA"/>
    <property type="match status" value="1"/>
</dbReference>
<keyword evidence="5" id="KW-0408">Iron</keyword>
<dbReference type="PANTHER" id="PTHR23264:SF19">
    <property type="entry name" value="CYTOSOLIC FE-S CLUSTER ASSEMBLY FACTOR NUBP2"/>
    <property type="match status" value="1"/>
</dbReference>
<proteinExistence type="inferred from homology"/>
<dbReference type="PANTHER" id="PTHR23264">
    <property type="entry name" value="NUCLEOTIDE-BINDING PROTEIN NBP35 YEAST -RELATED"/>
    <property type="match status" value="1"/>
</dbReference>
<keyword evidence="7" id="KW-0694">RNA-binding</keyword>
<keyword evidence="3" id="KW-0547">Nucleotide-binding</keyword>
<dbReference type="Gene3D" id="3.30.70.330">
    <property type="match status" value="1"/>
</dbReference>
<reference evidence="10" key="1">
    <citation type="journal article" date="2011" name="Genome Biol.">
        <title>The draft genome of the carcinogenic human liver fluke Clonorchis sinensis.</title>
        <authorList>
            <person name="Wang X."/>
            <person name="Chen W."/>
            <person name="Huang Y."/>
            <person name="Sun J."/>
            <person name="Men J."/>
            <person name="Liu H."/>
            <person name="Luo F."/>
            <person name="Guo L."/>
            <person name="Lv X."/>
            <person name="Deng C."/>
            <person name="Zhou C."/>
            <person name="Fan Y."/>
            <person name="Li X."/>
            <person name="Huang L."/>
            <person name="Hu Y."/>
            <person name="Liang C."/>
            <person name="Hu X."/>
            <person name="Xu J."/>
            <person name="Yu X."/>
        </authorList>
    </citation>
    <scope>NUCLEOTIDE SEQUENCE [LARGE SCALE GENOMIC DNA]</scope>
    <source>
        <strain evidence="10">Henan</strain>
    </source>
</reference>
<keyword evidence="6" id="KW-0411">Iron-sulfur</keyword>
<feature type="compositionally biased region" description="Polar residues" evidence="8">
    <location>
        <begin position="293"/>
        <end position="309"/>
    </location>
</feature>
<dbReference type="EMBL" id="DF143901">
    <property type="protein sequence ID" value="GAA30079.2"/>
    <property type="molecule type" value="Genomic_DNA"/>
</dbReference>
<evidence type="ECO:0000256" key="6">
    <source>
        <dbReference type="ARBA" id="ARBA00023014"/>
    </source>
</evidence>
<keyword evidence="1" id="KW-0004">4Fe-4S</keyword>
<accession>H2KTI6</accession>
<dbReference type="InterPro" id="IPR027417">
    <property type="entry name" value="P-loop_NTPase"/>
</dbReference>
<dbReference type="SUPFAM" id="SSF54928">
    <property type="entry name" value="RNA-binding domain, RBD"/>
    <property type="match status" value="1"/>
</dbReference>
<evidence type="ECO:0000256" key="7">
    <source>
        <dbReference type="PROSITE-ProRule" id="PRU00176"/>
    </source>
</evidence>
<dbReference type="HAMAP" id="MF_02040">
    <property type="entry name" value="Mrp_NBP35"/>
    <property type="match status" value="1"/>
</dbReference>
<gene>
    <name evidence="10" type="ORF">CLF_103827</name>
</gene>
<dbReference type="SUPFAM" id="SSF52540">
    <property type="entry name" value="P-loop containing nucleoside triphosphate hydrolases"/>
    <property type="match status" value="1"/>
</dbReference>
<keyword evidence="2" id="KW-0479">Metal-binding</keyword>
<dbReference type="GO" id="GO:0016226">
    <property type="term" value="P:iron-sulfur cluster assembly"/>
    <property type="evidence" value="ECO:0007669"/>
    <property type="project" value="InterPro"/>
</dbReference>
<keyword evidence="4" id="KW-0067">ATP-binding</keyword>
<dbReference type="FunFam" id="3.40.50.300:FF:001119">
    <property type="entry name" value="Iron-sulfur cluster carrier protein"/>
    <property type="match status" value="1"/>
</dbReference>
<dbReference type="SMART" id="SM00360">
    <property type="entry name" value="RRM"/>
    <property type="match status" value="1"/>
</dbReference>
<feature type="region of interest" description="Disordered" evidence="8">
    <location>
        <begin position="293"/>
        <end position="313"/>
    </location>
</feature>
<dbReference type="InterPro" id="IPR000504">
    <property type="entry name" value="RRM_dom"/>
</dbReference>
<dbReference type="GO" id="GO:0005829">
    <property type="term" value="C:cytosol"/>
    <property type="evidence" value="ECO:0007669"/>
    <property type="project" value="TreeGrafter"/>
</dbReference>
<evidence type="ECO:0000256" key="4">
    <source>
        <dbReference type="ARBA" id="ARBA00022840"/>
    </source>
</evidence>
<evidence type="ECO:0000256" key="8">
    <source>
        <dbReference type="SAM" id="MobiDB-lite"/>
    </source>
</evidence>
<protein>
    <submittedName>
        <fullName evidence="10">Cytosolic Fe-S cluster assembly factor NUBP2 homolog</fullName>
    </submittedName>
</protein>
<sequence length="661" mass="71962">MLRFMDSPVTVVKGAAIGEGIRSSVAAGSGSGITRHSKIPFARYTAHDQLVLCRDSASSADDLPSVVMITTWTKAQNSCIMCPGGHKVSGESSEKTMANMACFATCNEELYPPAFVILVCKPWALQTAYELSEYTERAHRDDCVEWGFSRSRNAEFGTHPVEQKEKFNCRNDTPEYFASAITTLMEVDRTVYLRNITEDITESILYELFLQAGPVESVTVKGNIAFVTFEDEESVPYSCCLFEGLQLCGSNIVVRPRAGSKFVNTRLHSIPPFTNGAGRPCAPLPQWDSTFGSSNRKSYSSQNLSTASTGRPPAGFDDFGFPSPGDMMHPSVSFPVLPQFWSPGPLQCPTIPNCWSNNVSPFPGPTIPRHSGGNYDSMRSHSGPTINFVAMQNGTQSVSVVIVVISGKGGVGKSTVASQLALGMWSKGMTVGLLDTDFCGPSIPRILGLEDRKVHACPEGWMPIYADGPMQRLRVMSIGFLVDQPDAAVVWRGPRKSSMIETMLNSVCWGQLDCLVIDTPPGTSDEHLTVLNQIQQLPEDKVAGAVIVSTPQRVSLCDVRREIGFCSKTGLKILGLVENMSGYRCSNCSHCCNLFSSGGAEFLAKEKQLPFLGRLPLDSTLTALCDSADRFDLKSHTTEDTMKILQELFRHCPTLASACPQ</sequence>
<dbReference type="Pfam" id="PF00076">
    <property type="entry name" value="RRM_1"/>
    <property type="match status" value="1"/>
</dbReference>
<keyword evidence="11" id="KW-1185">Reference proteome</keyword>
<dbReference type="InterPro" id="IPR035979">
    <property type="entry name" value="RBD_domain_sf"/>
</dbReference>
<dbReference type="InterPro" id="IPR012677">
    <property type="entry name" value="Nucleotide-bd_a/b_plait_sf"/>
</dbReference>
<name>H2KTI6_CLOSI</name>
<dbReference type="Gene3D" id="3.40.50.300">
    <property type="entry name" value="P-loop containing nucleotide triphosphate hydrolases"/>
    <property type="match status" value="1"/>
</dbReference>
<dbReference type="GO" id="GO:0005524">
    <property type="term" value="F:ATP binding"/>
    <property type="evidence" value="ECO:0007669"/>
    <property type="project" value="UniProtKB-KW"/>
</dbReference>
<dbReference type="Proteomes" id="UP000008909">
    <property type="component" value="Unassembled WGS sequence"/>
</dbReference>